<proteinExistence type="predicted"/>
<evidence type="ECO:0008006" key="3">
    <source>
        <dbReference type="Google" id="ProtNLM"/>
    </source>
</evidence>
<name>A0ABV8MUG5_9NEIS</name>
<organism evidence="1 2">
    <name type="scientific">Chitinimonas lacunae</name>
    <dbReference type="NCBI Taxonomy" id="1963018"/>
    <lineage>
        <taxon>Bacteria</taxon>
        <taxon>Pseudomonadati</taxon>
        <taxon>Pseudomonadota</taxon>
        <taxon>Betaproteobacteria</taxon>
        <taxon>Neisseriales</taxon>
        <taxon>Chitinibacteraceae</taxon>
        <taxon>Chitinimonas</taxon>
    </lineage>
</organism>
<reference evidence="2" key="1">
    <citation type="journal article" date="2019" name="Int. J. Syst. Evol. Microbiol.">
        <title>The Global Catalogue of Microorganisms (GCM) 10K type strain sequencing project: providing services to taxonomists for standard genome sequencing and annotation.</title>
        <authorList>
            <consortium name="The Broad Institute Genomics Platform"/>
            <consortium name="The Broad Institute Genome Sequencing Center for Infectious Disease"/>
            <person name="Wu L."/>
            <person name="Ma J."/>
        </authorList>
    </citation>
    <scope>NUCLEOTIDE SEQUENCE [LARGE SCALE GENOMIC DNA]</scope>
    <source>
        <strain evidence="2">LMG 29894</strain>
    </source>
</reference>
<dbReference type="RefSeq" id="WP_378165565.1">
    <property type="nucleotide sequence ID" value="NZ_JBHSBU010000001.1"/>
</dbReference>
<comment type="caution">
    <text evidence="1">The sequence shown here is derived from an EMBL/GenBank/DDBJ whole genome shotgun (WGS) entry which is preliminary data.</text>
</comment>
<sequence length="149" mass="16796">MRRAIDYRQSTMKYPILAQALLPLGFVFPPGYRALLASGGAKLEPWWLLSVQSRLFVDCGVALRRHLPDEAWVPFALLETGQQKLLACFAADSRGEPAVWLYDFAQPRRSPWLNPRFRDLAAWVATIDGTGTFSAVPTHPWSFTGHQPE</sequence>
<dbReference type="Proteomes" id="UP001595791">
    <property type="component" value="Unassembled WGS sequence"/>
</dbReference>
<protein>
    <recommendedName>
        <fullName evidence="3">SMI1/KNR4 family protein</fullName>
    </recommendedName>
</protein>
<evidence type="ECO:0000313" key="1">
    <source>
        <dbReference type="EMBL" id="MFC4160580.1"/>
    </source>
</evidence>
<dbReference type="EMBL" id="JBHSBU010000001">
    <property type="protein sequence ID" value="MFC4160580.1"/>
    <property type="molecule type" value="Genomic_DNA"/>
</dbReference>
<evidence type="ECO:0000313" key="2">
    <source>
        <dbReference type="Proteomes" id="UP001595791"/>
    </source>
</evidence>
<gene>
    <name evidence="1" type="ORF">ACFOW7_14665</name>
</gene>
<keyword evidence="2" id="KW-1185">Reference proteome</keyword>
<accession>A0ABV8MUG5</accession>